<proteinExistence type="predicted"/>
<sequence length="145" mass="15570">MHTPHDPRALFAAHLLEAGWSPLRPEPLGGLAMQRAGERLTLTLWYLPAPNLLRLRVAFPCGEASGGLLRDGEADLRMITAPSILPEVLERITAAERLLTPGLFPVWIEQLLGLCPETYAVISSPGAPEILALVTGSSPAHAVLN</sequence>
<evidence type="ECO:0000313" key="2">
    <source>
        <dbReference type="Proteomes" id="UP000075502"/>
    </source>
</evidence>
<accession>A0A150TQK4</accession>
<protein>
    <submittedName>
        <fullName evidence="1">Uncharacterized protein</fullName>
    </submittedName>
</protein>
<gene>
    <name evidence="1" type="ORF">BE21_32195</name>
</gene>
<evidence type="ECO:0000313" key="1">
    <source>
        <dbReference type="EMBL" id="KYG06896.1"/>
    </source>
</evidence>
<dbReference type="EMBL" id="JEME01001532">
    <property type="protein sequence ID" value="KYG06896.1"/>
    <property type="molecule type" value="Genomic_DNA"/>
</dbReference>
<dbReference type="AlphaFoldDB" id="A0A150TQK4"/>
<reference evidence="1 2" key="1">
    <citation type="submission" date="2014-02" db="EMBL/GenBank/DDBJ databases">
        <title>The small core and large imbalanced accessory genome model reveals a collaborative survival strategy of Sorangium cellulosum strains in nature.</title>
        <authorList>
            <person name="Han K."/>
            <person name="Peng R."/>
            <person name="Blom J."/>
            <person name="Li Y.-Z."/>
        </authorList>
    </citation>
    <scope>NUCLEOTIDE SEQUENCE [LARGE SCALE GENOMIC DNA]</scope>
    <source>
        <strain evidence="1 2">So0007-03</strain>
    </source>
</reference>
<dbReference type="Proteomes" id="UP000075502">
    <property type="component" value="Unassembled WGS sequence"/>
</dbReference>
<comment type="caution">
    <text evidence="1">The sequence shown here is derived from an EMBL/GenBank/DDBJ whole genome shotgun (WGS) entry which is preliminary data.</text>
</comment>
<organism evidence="1 2">
    <name type="scientific">Sorangium cellulosum</name>
    <name type="common">Polyangium cellulosum</name>
    <dbReference type="NCBI Taxonomy" id="56"/>
    <lineage>
        <taxon>Bacteria</taxon>
        <taxon>Pseudomonadati</taxon>
        <taxon>Myxococcota</taxon>
        <taxon>Polyangia</taxon>
        <taxon>Polyangiales</taxon>
        <taxon>Polyangiaceae</taxon>
        <taxon>Sorangium</taxon>
    </lineage>
</organism>
<name>A0A150TQK4_SORCE</name>